<dbReference type="SMART" id="SM00066">
    <property type="entry name" value="GAL4"/>
    <property type="match status" value="1"/>
</dbReference>
<feature type="region of interest" description="Disordered" evidence="5">
    <location>
        <begin position="238"/>
        <end position="331"/>
    </location>
</feature>
<dbReference type="Proteomes" id="UP000193067">
    <property type="component" value="Unassembled WGS sequence"/>
</dbReference>
<name>A0A1Y2I7R5_TRAC3</name>
<keyword evidence="8" id="KW-1185">Reference proteome</keyword>
<dbReference type="PANTHER" id="PTHR47663">
    <property type="entry name" value="XYLANOLYTIC TRANSCRIPTIONAL ACTIVATOR XLNR-RELATED"/>
    <property type="match status" value="1"/>
</dbReference>
<feature type="compositionally biased region" description="Low complexity" evidence="5">
    <location>
        <begin position="160"/>
        <end position="175"/>
    </location>
</feature>
<feature type="compositionally biased region" description="Basic residues" evidence="5">
    <location>
        <begin position="240"/>
        <end position="249"/>
    </location>
</feature>
<feature type="compositionally biased region" description="Polar residues" evidence="5">
    <location>
        <begin position="319"/>
        <end position="331"/>
    </location>
</feature>
<evidence type="ECO:0000259" key="6">
    <source>
        <dbReference type="PROSITE" id="PS50048"/>
    </source>
</evidence>
<dbReference type="EMBL" id="KZ084170">
    <property type="protein sequence ID" value="OSC96683.1"/>
    <property type="molecule type" value="Genomic_DNA"/>
</dbReference>
<feature type="compositionally biased region" description="Low complexity" evidence="5">
    <location>
        <begin position="434"/>
        <end position="445"/>
    </location>
</feature>
<protein>
    <recommendedName>
        <fullName evidence="6">Zn(2)-C6 fungal-type domain-containing protein</fullName>
    </recommendedName>
</protein>
<dbReference type="PROSITE" id="PS00463">
    <property type="entry name" value="ZN2_CY6_FUNGAL_1"/>
    <property type="match status" value="1"/>
</dbReference>
<dbReference type="InterPro" id="IPR051439">
    <property type="entry name" value="XlnR/Xlr1"/>
</dbReference>
<dbReference type="OrthoDB" id="2399539at2759"/>
<feature type="compositionally biased region" description="Basic and acidic residues" evidence="5">
    <location>
        <begin position="254"/>
        <end position="265"/>
    </location>
</feature>
<accession>A0A1Y2I7R5</accession>
<dbReference type="SUPFAM" id="SSF57701">
    <property type="entry name" value="Zn2/Cys6 DNA-binding domain"/>
    <property type="match status" value="1"/>
</dbReference>
<evidence type="ECO:0000256" key="2">
    <source>
        <dbReference type="ARBA" id="ARBA00023015"/>
    </source>
</evidence>
<dbReference type="PROSITE" id="PS50048">
    <property type="entry name" value="ZN2_CY6_FUNGAL_2"/>
    <property type="match status" value="1"/>
</dbReference>
<dbReference type="AlphaFoldDB" id="A0A1Y2I7R5"/>
<evidence type="ECO:0000256" key="5">
    <source>
        <dbReference type="SAM" id="MobiDB-lite"/>
    </source>
</evidence>
<dbReference type="GO" id="GO:0000981">
    <property type="term" value="F:DNA-binding transcription factor activity, RNA polymerase II-specific"/>
    <property type="evidence" value="ECO:0007669"/>
    <property type="project" value="InterPro"/>
</dbReference>
<keyword evidence="2" id="KW-0805">Transcription regulation</keyword>
<dbReference type="PANTHER" id="PTHR47663:SF1">
    <property type="entry name" value="XYLANOLYTIC TRANSCRIPTIONAL ACTIVATOR XLNR-RELATED"/>
    <property type="match status" value="1"/>
</dbReference>
<dbReference type="Pfam" id="PF00172">
    <property type="entry name" value="Zn_clus"/>
    <property type="match status" value="1"/>
</dbReference>
<feature type="domain" description="Zn(2)-C6 fungal-type" evidence="6">
    <location>
        <begin position="203"/>
        <end position="233"/>
    </location>
</feature>
<dbReference type="STRING" id="1353009.A0A1Y2I7R5"/>
<reference evidence="7 8" key="1">
    <citation type="journal article" date="2015" name="Biotechnol. Biofuels">
        <title>Enhanced degradation of softwood versus hardwood by the white-rot fungus Pycnoporus coccineus.</title>
        <authorList>
            <person name="Couturier M."/>
            <person name="Navarro D."/>
            <person name="Chevret D."/>
            <person name="Henrissat B."/>
            <person name="Piumi F."/>
            <person name="Ruiz-Duenas F.J."/>
            <person name="Martinez A.T."/>
            <person name="Grigoriev I.V."/>
            <person name="Riley R."/>
            <person name="Lipzen A."/>
            <person name="Berrin J.G."/>
            <person name="Master E.R."/>
            <person name="Rosso M.N."/>
        </authorList>
    </citation>
    <scope>NUCLEOTIDE SEQUENCE [LARGE SCALE GENOMIC DNA]</scope>
    <source>
        <strain evidence="7 8">BRFM310</strain>
    </source>
</reference>
<dbReference type="Gene3D" id="4.10.240.10">
    <property type="entry name" value="Zn(2)-C6 fungal-type DNA-binding domain"/>
    <property type="match status" value="1"/>
</dbReference>
<proteinExistence type="predicted"/>
<evidence type="ECO:0000256" key="3">
    <source>
        <dbReference type="ARBA" id="ARBA00023125"/>
    </source>
</evidence>
<sequence length="457" mass="48811">MSTAHLSLDDFAFPPHRPHSAYELSYALGQPQSSSLYPHSQHLEISPLAAQAPRQHHPLSTSDASHPLYLPEHPEAYLNPYGSGIAYPYLDSHLPSYALNHRPASPQAIYTANSAWGAPETYGGAPFEAAGPSSSSFLHSLQNVIESSHTSQVQQSINAAQAAAASQRPTTPSSSWTLSGSLDPATGVFQRSVEHPRLRTAQACEKCRIRKAKCSGDHPACQRCISRGLQCEYAPERKMRGPNKNKRKSIASQKSDKSTEDERRSSITSITSTISSNSDASAMDCPSADAMASAAAVAKSTTRPSSSASVHPASHQSPVQTEASRGRSTTVSVGALQHAAEYGASATSIGEQHASGPPGVRQRPPPLNLLDSRQFYSDMLSQYTRGGSELSAAYGDGTMDPHRTPLPNYLAEAYSRIAQSTHGEGSDGMYHEPSAFSAASAESSDMARYVPLRSLHL</sequence>
<feature type="compositionally biased region" description="Low complexity" evidence="5">
    <location>
        <begin position="266"/>
        <end position="318"/>
    </location>
</feature>
<evidence type="ECO:0000313" key="7">
    <source>
        <dbReference type="EMBL" id="OSC96683.1"/>
    </source>
</evidence>
<evidence type="ECO:0000256" key="1">
    <source>
        <dbReference type="ARBA" id="ARBA00022833"/>
    </source>
</evidence>
<dbReference type="GO" id="GO:0008270">
    <property type="term" value="F:zinc ion binding"/>
    <property type="evidence" value="ECO:0007669"/>
    <property type="project" value="InterPro"/>
</dbReference>
<dbReference type="InterPro" id="IPR036864">
    <property type="entry name" value="Zn2-C6_fun-type_DNA-bd_sf"/>
</dbReference>
<evidence type="ECO:0000313" key="8">
    <source>
        <dbReference type="Proteomes" id="UP000193067"/>
    </source>
</evidence>
<keyword evidence="1" id="KW-0862">Zinc</keyword>
<keyword evidence="3" id="KW-0238">DNA-binding</keyword>
<feature type="region of interest" description="Disordered" evidence="5">
    <location>
        <begin position="344"/>
        <end position="367"/>
    </location>
</feature>
<dbReference type="PRINTS" id="PR00755">
    <property type="entry name" value="AFLATOXINBRP"/>
</dbReference>
<evidence type="ECO:0000256" key="4">
    <source>
        <dbReference type="ARBA" id="ARBA00023163"/>
    </source>
</evidence>
<organism evidence="7 8">
    <name type="scientific">Trametes coccinea (strain BRFM310)</name>
    <name type="common">Pycnoporus coccineus</name>
    <dbReference type="NCBI Taxonomy" id="1353009"/>
    <lineage>
        <taxon>Eukaryota</taxon>
        <taxon>Fungi</taxon>
        <taxon>Dikarya</taxon>
        <taxon>Basidiomycota</taxon>
        <taxon>Agaricomycotina</taxon>
        <taxon>Agaricomycetes</taxon>
        <taxon>Polyporales</taxon>
        <taxon>Polyporaceae</taxon>
        <taxon>Trametes</taxon>
    </lineage>
</organism>
<dbReference type="InterPro" id="IPR001138">
    <property type="entry name" value="Zn2Cys6_DnaBD"/>
</dbReference>
<dbReference type="GO" id="GO:0003677">
    <property type="term" value="F:DNA binding"/>
    <property type="evidence" value="ECO:0007669"/>
    <property type="project" value="UniProtKB-KW"/>
</dbReference>
<feature type="region of interest" description="Disordered" evidence="5">
    <location>
        <begin position="160"/>
        <end position="180"/>
    </location>
</feature>
<keyword evidence="4" id="KW-0804">Transcription</keyword>
<dbReference type="CDD" id="cd00067">
    <property type="entry name" value="GAL4"/>
    <property type="match status" value="1"/>
</dbReference>
<feature type="region of interest" description="Disordered" evidence="5">
    <location>
        <begin position="420"/>
        <end position="445"/>
    </location>
</feature>
<gene>
    <name evidence="7" type="ORF">PYCCODRAFT_1259471</name>
</gene>